<reference evidence="7 8" key="1">
    <citation type="submission" date="2020-07" db="EMBL/GenBank/DDBJ databases">
        <title>Genomes of two Microcystis aeruginosa (Cyanobacteria) strains from Florida (USA) with disparate toxicogenic potential.</title>
        <authorList>
            <person name="Lefler F.W."/>
            <person name="Barbosa M."/>
            <person name="Berthold D.E."/>
            <person name="Laughinghouse H.D. IV."/>
        </authorList>
    </citation>
    <scope>NUCLEOTIDE SEQUENCE [LARGE SCALE GENOMIC DNA]</scope>
    <source>
        <strain evidence="7 8">BLCCF158</strain>
    </source>
</reference>
<feature type="transmembrane region" description="Helical" evidence="6">
    <location>
        <begin position="30"/>
        <end position="50"/>
    </location>
</feature>
<feature type="transmembrane region" description="Helical" evidence="6">
    <location>
        <begin position="6"/>
        <end position="23"/>
    </location>
</feature>
<feature type="non-terminal residue" evidence="7">
    <location>
        <position position="1"/>
    </location>
</feature>
<dbReference type="PANTHER" id="PTHR43701">
    <property type="entry name" value="MEMBRANE TRANSPORTER PROTEIN MJ0441-RELATED"/>
    <property type="match status" value="1"/>
</dbReference>
<dbReference type="InterPro" id="IPR051598">
    <property type="entry name" value="TSUP/Inactive_protease-like"/>
</dbReference>
<evidence type="ECO:0000313" key="8">
    <source>
        <dbReference type="Proteomes" id="UP000525432"/>
    </source>
</evidence>
<dbReference type="EMBL" id="JACEGC010000450">
    <property type="protein sequence ID" value="MBC1198378.1"/>
    <property type="molecule type" value="Genomic_DNA"/>
</dbReference>
<feature type="transmembrane region" description="Helical" evidence="6">
    <location>
        <begin position="85"/>
        <end position="103"/>
    </location>
</feature>
<gene>
    <name evidence="7" type="ORF">H0901_24950</name>
</gene>
<dbReference type="PANTHER" id="PTHR43701:SF2">
    <property type="entry name" value="MEMBRANE TRANSPORTER PROTEIN YJNA-RELATED"/>
    <property type="match status" value="1"/>
</dbReference>
<comment type="similarity">
    <text evidence="2 6">Belongs to the 4-toluene sulfonate uptake permease (TSUP) (TC 2.A.102) family.</text>
</comment>
<feature type="transmembrane region" description="Helical" evidence="6">
    <location>
        <begin position="56"/>
        <end position="78"/>
    </location>
</feature>
<evidence type="ECO:0000256" key="4">
    <source>
        <dbReference type="ARBA" id="ARBA00022989"/>
    </source>
</evidence>
<dbReference type="AlphaFoldDB" id="A0A841V874"/>
<protein>
    <recommendedName>
        <fullName evidence="6">Probable membrane transporter protein</fullName>
    </recommendedName>
</protein>
<evidence type="ECO:0000313" key="7">
    <source>
        <dbReference type="EMBL" id="MBC1198378.1"/>
    </source>
</evidence>
<keyword evidence="3 6" id="KW-0812">Transmembrane</keyword>
<keyword evidence="5 6" id="KW-0472">Membrane</keyword>
<proteinExistence type="inferred from homology"/>
<name>A0A841V874_MICAE</name>
<evidence type="ECO:0000256" key="2">
    <source>
        <dbReference type="ARBA" id="ARBA00009142"/>
    </source>
</evidence>
<dbReference type="GO" id="GO:0005886">
    <property type="term" value="C:plasma membrane"/>
    <property type="evidence" value="ECO:0007669"/>
    <property type="project" value="UniProtKB-SubCell"/>
</dbReference>
<accession>A0A841V874</accession>
<dbReference type="InterPro" id="IPR002781">
    <property type="entry name" value="TM_pro_TauE-like"/>
</dbReference>
<comment type="subcellular location">
    <subcellularLocation>
        <location evidence="6">Cell membrane</location>
        <topology evidence="6">Multi-pass membrane protein</topology>
    </subcellularLocation>
    <subcellularLocation>
        <location evidence="1">Membrane</location>
        <topology evidence="1">Multi-pass membrane protein</topology>
    </subcellularLocation>
</comment>
<organism evidence="7 8">
    <name type="scientific">Microcystis aeruginosa BLCC-F158</name>
    <dbReference type="NCBI Taxonomy" id="2755316"/>
    <lineage>
        <taxon>Bacteria</taxon>
        <taxon>Bacillati</taxon>
        <taxon>Cyanobacteriota</taxon>
        <taxon>Cyanophyceae</taxon>
        <taxon>Oscillatoriophycideae</taxon>
        <taxon>Chroococcales</taxon>
        <taxon>Microcystaceae</taxon>
        <taxon>Microcystis</taxon>
    </lineage>
</organism>
<dbReference type="RefSeq" id="WP_185241637.1">
    <property type="nucleotide sequence ID" value="NZ_JACEGC010000450.1"/>
</dbReference>
<keyword evidence="6" id="KW-1003">Cell membrane</keyword>
<dbReference type="Pfam" id="PF01925">
    <property type="entry name" value="TauE"/>
    <property type="match status" value="1"/>
</dbReference>
<sequence>GFLAGIFGIGGGAIMVPLQMIFLSEKIKIAIVTSLGVVLLNSIAACFAHAQAGYILYLEGIILGIGGSLGVQVTTRFLPKLPDQLVRITFYIFLLLMAIYFLIRACS</sequence>
<evidence type="ECO:0000256" key="6">
    <source>
        <dbReference type="RuleBase" id="RU363041"/>
    </source>
</evidence>
<evidence type="ECO:0000256" key="3">
    <source>
        <dbReference type="ARBA" id="ARBA00022692"/>
    </source>
</evidence>
<evidence type="ECO:0000256" key="5">
    <source>
        <dbReference type="ARBA" id="ARBA00023136"/>
    </source>
</evidence>
<evidence type="ECO:0000256" key="1">
    <source>
        <dbReference type="ARBA" id="ARBA00004141"/>
    </source>
</evidence>
<dbReference type="Proteomes" id="UP000525432">
    <property type="component" value="Unassembled WGS sequence"/>
</dbReference>
<comment type="caution">
    <text evidence="7">The sequence shown here is derived from an EMBL/GenBank/DDBJ whole genome shotgun (WGS) entry which is preliminary data.</text>
</comment>
<keyword evidence="4 6" id="KW-1133">Transmembrane helix</keyword>